<keyword evidence="1" id="KW-1133">Transmembrane helix</keyword>
<keyword evidence="3" id="KW-1185">Reference proteome</keyword>
<feature type="transmembrane region" description="Helical" evidence="1">
    <location>
        <begin position="30"/>
        <end position="50"/>
    </location>
</feature>
<dbReference type="EMBL" id="CP002345">
    <property type="protein sequence ID" value="ADQ79606.1"/>
    <property type="molecule type" value="Genomic_DNA"/>
</dbReference>
<protein>
    <submittedName>
        <fullName evidence="2">Uncharacterized protein</fullName>
    </submittedName>
</protein>
<keyword evidence="1" id="KW-0812">Transmembrane</keyword>
<evidence type="ECO:0000313" key="2">
    <source>
        <dbReference type="EMBL" id="ADQ79606.1"/>
    </source>
</evidence>
<dbReference type="KEGG" id="ppn:Palpr_1460"/>
<organism evidence="2 3">
    <name type="scientific">Paludibacter propionicigenes (strain DSM 17365 / JCM 13257 / WB4)</name>
    <dbReference type="NCBI Taxonomy" id="694427"/>
    <lineage>
        <taxon>Bacteria</taxon>
        <taxon>Pseudomonadati</taxon>
        <taxon>Bacteroidota</taxon>
        <taxon>Bacteroidia</taxon>
        <taxon>Bacteroidales</taxon>
        <taxon>Paludibacteraceae</taxon>
        <taxon>Paludibacter</taxon>
    </lineage>
</organism>
<dbReference type="Proteomes" id="UP000008718">
    <property type="component" value="Chromosome"/>
</dbReference>
<accession>E4T4G2</accession>
<evidence type="ECO:0000256" key="1">
    <source>
        <dbReference type="SAM" id="Phobius"/>
    </source>
</evidence>
<gene>
    <name evidence="2" type="ordered locus">Palpr_1460</name>
</gene>
<evidence type="ECO:0000313" key="3">
    <source>
        <dbReference type="Proteomes" id="UP000008718"/>
    </source>
</evidence>
<keyword evidence="1" id="KW-0472">Membrane</keyword>
<reference evidence="2 3" key="2">
    <citation type="journal article" date="2011" name="Stand. Genomic Sci.">
        <title>Complete genome sequence of Paludibacter propionicigenes type strain (WB4).</title>
        <authorList>
            <person name="Gronow S."/>
            <person name="Munk C."/>
            <person name="Lapidus A."/>
            <person name="Nolan M."/>
            <person name="Lucas S."/>
            <person name="Hammon N."/>
            <person name="Deshpande S."/>
            <person name="Cheng J.F."/>
            <person name="Tapia R."/>
            <person name="Han C."/>
            <person name="Goodwin L."/>
            <person name="Pitluck S."/>
            <person name="Liolios K."/>
            <person name="Ivanova N."/>
            <person name="Mavromatis K."/>
            <person name="Mikhailova N."/>
            <person name="Pati A."/>
            <person name="Chen A."/>
            <person name="Palaniappan K."/>
            <person name="Land M."/>
            <person name="Hauser L."/>
            <person name="Chang Y.J."/>
            <person name="Jeffries C.D."/>
            <person name="Brambilla E."/>
            <person name="Rohde M."/>
            <person name="Goker M."/>
            <person name="Detter J.C."/>
            <person name="Woyke T."/>
            <person name="Bristow J."/>
            <person name="Eisen J.A."/>
            <person name="Markowitz V."/>
            <person name="Hugenholtz P."/>
            <person name="Kyrpides N.C."/>
            <person name="Klenk H.P."/>
        </authorList>
    </citation>
    <scope>NUCLEOTIDE SEQUENCE [LARGE SCALE GENOMIC DNA]</scope>
    <source>
        <strain evidence="3">DSM 17365 / JCM 13257 / WB4</strain>
    </source>
</reference>
<dbReference type="AlphaFoldDB" id="E4T4G2"/>
<reference key="1">
    <citation type="submission" date="2010-11" db="EMBL/GenBank/DDBJ databases">
        <title>The complete genome of Paludibacter propionicigenes DSM 17365.</title>
        <authorList>
            <consortium name="US DOE Joint Genome Institute (JGI-PGF)"/>
            <person name="Lucas S."/>
            <person name="Copeland A."/>
            <person name="Lapidus A."/>
            <person name="Bruce D."/>
            <person name="Goodwin L."/>
            <person name="Pitluck S."/>
            <person name="Kyrpides N."/>
            <person name="Mavromatis K."/>
            <person name="Ivanova N."/>
            <person name="Munk A.C."/>
            <person name="Brettin T."/>
            <person name="Detter J.C."/>
            <person name="Han C."/>
            <person name="Tapia R."/>
            <person name="Land M."/>
            <person name="Hauser L."/>
            <person name="Markowitz V."/>
            <person name="Cheng J.-F."/>
            <person name="Hugenholtz P."/>
            <person name="Woyke T."/>
            <person name="Wu D."/>
            <person name="Gronow S."/>
            <person name="Wellnitz S."/>
            <person name="Brambilla E."/>
            <person name="Klenk H.-P."/>
            <person name="Eisen J.A."/>
        </authorList>
    </citation>
    <scope>NUCLEOTIDE SEQUENCE</scope>
    <source>
        <strain>WB4</strain>
    </source>
</reference>
<name>E4T4G2_PALPW</name>
<dbReference type="STRING" id="694427.Palpr_1460"/>
<sequence>MTYYSSCTEAKNLSFMYVTIEQKEEFEKTYFIYEIFIVSVIQCFCFCLVFKEI</sequence>
<proteinExistence type="predicted"/>
<dbReference type="HOGENOM" id="CLU_3064326_0_0_10"/>